<dbReference type="KEGG" id="bcop:JD108_13430"/>
<evidence type="ECO:0000313" key="1">
    <source>
        <dbReference type="EMBL" id="QQE72936.1"/>
    </source>
</evidence>
<keyword evidence="4" id="KW-1185">Reference proteome</keyword>
<reference evidence="2" key="2">
    <citation type="submission" date="2021-04" db="EMBL/GenBank/DDBJ databases">
        <title>Brevibacillus composti FJAT-54423, complete genome.</title>
        <authorList>
            <person name="Tang R."/>
        </authorList>
    </citation>
    <scope>NUCLEOTIDE SEQUENCE</scope>
    <source>
        <strain evidence="2">FJAT-54424</strain>
    </source>
</reference>
<dbReference type="Proteomes" id="UP000677234">
    <property type="component" value="Chromosome"/>
</dbReference>
<sequence length="631" mass="72373">MRIHQGIEYLSQNTRQSILGEHARRLGLDDKRDVAERLTDPLVIESYWHRADENEREVIRLFVTSAARGFLRKKEWEKWVQRKGRLLTAGLNKLRRLGMILTVRKMWGEVGYQMPREVREGFTLCLIKDREPTAPPAETLPYYITAGRGIHLDLIGLFVYLRGGDVPITQKGQIHRRILLKLAPLLSISDAHVSGWAEAALPDSPKEGIALTVVLDLAVRLGLIRMRGRQLVLNRTRLEEWLQAAPEQRWDDLYDLLAEEYLPHDSWWDGLATRMKTAEPERWNSLAEELRALAEAGFELPEDAADLAVNGWLHLLLGFGWIQMGQDTAGGLYWRWSSLPRLAQTEGWFIDPAGTVTIPPLVPLAAIWQLSRFCPLDFHGDFLSGTLQPKPLQAYLSAGGTEEEAIRLLQRYCHHPVPEPLVQMIRQWGRETRQIQLEPFIRVRVAHPGLLAELRDLIPFQPYLSMIIAPTDFLISPSQEKEVVALFRKFGYEPHQPQPMIGEPQAEEPQAAGYKDGLFTIARPWDGYAVENTFPDQLDGMRELSALPKMWTQHFQSYHPQTMRTLLQRAAELGLEIQAELADRAVRAGVPREVAVDMGYWYVSLEQGKKKQRYRLDEIQRVRIVLPESLY</sequence>
<dbReference type="EMBL" id="CP073708">
    <property type="protein sequence ID" value="QUO40014.1"/>
    <property type="molecule type" value="Genomic_DNA"/>
</dbReference>
<evidence type="ECO:0000313" key="4">
    <source>
        <dbReference type="Proteomes" id="UP000677234"/>
    </source>
</evidence>
<evidence type="ECO:0008006" key="5">
    <source>
        <dbReference type="Google" id="ProtNLM"/>
    </source>
</evidence>
<reference evidence="1 3" key="1">
    <citation type="submission" date="2020-12" db="EMBL/GenBank/DDBJ databases">
        <title>strain FJAT-54423T represents a novel species of the genus Brevibacillus.</title>
        <authorList>
            <person name="Tang R."/>
        </authorList>
    </citation>
    <scope>NUCLEOTIDE SEQUENCE [LARGE SCALE GENOMIC DNA]</scope>
    <source>
        <strain evidence="1 3">FJAT-54423</strain>
    </source>
</reference>
<organism evidence="1 3">
    <name type="scientific">Brevibacillus composti</name>
    <dbReference type="NCBI Taxonomy" id="2796470"/>
    <lineage>
        <taxon>Bacteria</taxon>
        <taxon>Bacillati</taxon>
        <taxon>Bacillota</taxon>
        <taxon>Bacilli</taxon>
        <taxon>Bacillales</taxon>
        <taxon>Paenibacillaceae</taxon>
        <taxon>Brevibacillus</taxon>
    </lineage>
</organism>
<dbReference type="Proteomes" id="UP000595847">
    <property type="component" value="Chromosome"/>
</dbReference>
<dbReference type="EMBL" id="CP066308">
    <property type="protein sequence ID" value="QQE72936.1"/>
    <property type="molecule type" value="Genomic_DNA"/>
</dbReference>
<accession>A0A7T5EHX3</accession>
<evidence type="ECO:0000313" key="2">
    <source>
        <dbReference type="EMBL" id="QUO40014.1"/>
    </source>
</evidence>
<name>A0A7T5EHX3_9BACL</name>
<dbReference type="AlphaFoldDB" id="A0A7T5EHX3"/>
<protein>
    <recommendedName>
        <fullName evidence="5">Helicase XPB/Ssl2 N-terminal domain-containing protein</fullName>
    </recommendedName>
</protein>
<dbReference type="RefSeq" id="WP_198826568.1">
    <property type="nucleotide sequence ID" value="NZ_CP066308.1"/>
</dbReference>
<gene>
    <name evidence="1" type="ORF">JD108_13430</name>
    <name evidence="2" type="ORF">KDJ56_13375</name>
</gene>
<evidence type="ECO:0000313" key="3">
    <source>
        <dbReference type="Proteomes" id="UP000595847"/>
    </source>
</evidence>
<proteinExistence type="predicted"/>